<dbReference type="RefSeq" id="WP_088099477.1">
    <property type="nucleotide sequence ID" value="NZ_FMAK01000048.1"/>
</dbReference>
<reference evidence="1 2" key="1">
    <citation type="submission" date="2016-08" db="EMBL/GenBank/DDBJ databases">
        <authorList>
            <person name="Seilhamer J.J."/>
        </authorList>
    </citation>
    <scope>NUCLEOTIDE SEQUENCE [LARGE SCALE GENOMIC DNA]</scope>
    <source>
        <strain evidence="1 2">SDA_GO95</strain>
    </source>
</reference>
<dbReference type="Proteomes" id="UP000195696">
    <property type="component" value="Unassembled WGS sequence"/>
</dbReference>
<evidence type="ECO:0000313" key="1">
    <source>
        <dbReference type="EMBL" id="SCB69727.1"/>
    </source>
</evidence>
<protein>
    <submittedName>
        <fullName evidence="1">Uncharacterized protein</fullName>
    </submittedName>
</protein>
<organism evidence="1 2">
    <name type="scientific">Bacillus mycoides</name>
    <dbReference type="NCBI Taxonomy" id="1405"/>
    <lineage>
        <taxon>Bacteria</taxon>
        <taxon>Bacillati</taxon>
        <taxon>Bacillota</taxon>
        <taxon>Bacilli</taxon>
        <taxon>Bacillales</taxon>
        <taxon>Bacillaceae</taxon>
        <taxon>Bacillus</taxon>
        <taxon>Bacillus cereus group</taxon>
    </lineage>
</organism>
<name>A0A1G4ERH5_BACMY</name>
<sequence>MARYFYSYKLNTADQPDLFMCNEGLLKLDVVQEKMLENSVPINQNGDVEGEGYHKIEIIQVGNEQAIQAFCLTRTSLGYYNEARLTQGAFTTERKQYTYATKSIVYITTDNQVIIMFDNSLEERAKAKVKAQIESLGFETTALQINDSLIRAIKSNHAWRAATFNKIVKHGDNTKKVSFEIDPANDTDPSQIDQQYGEHGEMAHIKFEIPYDVQGAPTLVTVTVYSKGNRIIIEETEFANDQLFNEFVVYLIKKLGDLINPVI</sequence>
<accession>A0A1G4ERH5</accession>
<dbReference type="AlphaFoldDB" id="A0A1G4ERH5"/>
<proteinExistence type="predicted"/>
<evidence type="ECO:0000313" key="2">
    <source>
        <dbReference type="Proteomes" id="UP000195696"/>
    </source>
</evidence>
<dbReference type="EMBL" id="FMAK01000048">
    <property type="protein sequence ID" value="SCB69727.1"/>
    <property type="molecule type" value="Genomic_DNA"/>
</dbReference>
<gene>
    <name evidence="1" type="ORF">BWGO95_03892</name>
</gene>